<dbReference type="InterPro" id="IPR052553">
    <property type="entry name" value="CbiG_hydrolase"/>
</dbReference>
<sequence length="128" mass="12857">MMALGIGCRKGTSANVVLAVIDEALQAHGLKLVHPLVVATGGIKAGEEGIREAALKLGAEFVVLSDEALQAVASLTLTRSEASLAHTGLPSLSEAAALAAAGPDARLLGPRHVSQGVTCAIALSENMP</sequence>
<evidence type="ECO:0000313" key="3">
    <source>
        <dbReference type="Proteomes" id="UP000519897"/>
    </source>
</evidence>
<dbReference type="PANTHER" id="PTHR37477:SF1">
    <property type="entry name" value="COBALT-PRECORRIN-5A HYDROLASE"/>
    <property type="match status" value="1"/>
</dbReference>
<reference evidence="2 3" key="1">
    <citation type="submission" date="2020-08" db="EMBL/GenBank/DDBJ databases">
        <title>Genomic Encyclopedia of Type Strains, Phase IV (KMG-IV): sequencing the most valuable type-strain genomes for metagenomic binning, comparative biology and taxonomic classification.</title>
        <authorList>
            <person name="Goeker M."/>
        </authorList>
    </citation>
    <scope>NUCLEOTIDE SEQUENCE [LARGE SCALE GENOMIC DNA]</scope>
    <source>
        <strain evidence="2 3">DSM 29514</strain>
    </source>
</reference>
<dbReference type="GO" id="GO:0043779">
    <property type="term" value="F:cobalt-precorrin-5A acetaldehyde-lyase activity"/>
    <property type="evidence" value="ECO:0007669"/>
    <property type="project" value="UniProtKB-EC"/>
</dbReference>
<evidence type="ECO:0000313" key="2">
    <source>
        <dbReference type="EMBL" id="MBB4144842.1"/>
    </source>
</evidence>
<dbReference type="EC" id="3.7.1.12" evidence="2"/>
<comment type="caution">
    <text evidence="2">The sequence shown here is derived from an EMBL/GenBank/DDBJ whole genome shotgun (WGS) entry which is preliminary data.</text>
</comment>
<dbReference type="InterPro" id="IPR036518">
    <property type="entry name" value="CobE/GbiG_C_sf"/>
</dbReference>
<gene>
    <name evidence="2" type="ORF">GGQ72_003399</name>
</gene>
<dbReference type="EMBL" id="JACIEC010000004">
    <property type="protein sequence ID" value="MBB4144842.1"/>
    <property type="molecule type" value="Genomic_DNA"/>
</dbReference>
<dbReference type="GO" id="GO:0009236">
    <property type="term" value="P:cobalamin biosynthetic process"/>
    <property type="evidence" value="ECO:0007669"/>
    <property type="project" value="InterPro"/>
</dbReference>
<keyword evidence="3" id="KW-1185">Reference proteome</keyword>
<feature type="domain" description="CobE/GbiG C-terminal" evidence="1">
    <location>
        <begin position="3"/>
        <end position="122"/>
    </location>
</feature>
<dbReference type="PANTHER" id="PTHR37477">
    <property type="entry name" value="COBALT-PRECORRIN-5A HYDROLASE"/>
    <property type="match status" value="1"/>
</dbReference>
<protein>
    <submittedName>
        <fullName evidence="2">Cobalt-precorrin 5A hydrolase</fullName>
        <ecNumber evidence="2">3.7.1.12</ecNumber>
    </submittedName>
</protein>
<dbReference type="Pfam" id="PF01890">
    <property type="entry name" value="CbiG_C"/>
    <property type="match status" value="1"/>
</dbReference>
<dbReference type="InterPro" id="IPR002750">
    <property type="entry name" value="CobE/GbiG_C"/>
</dbReference>
<dbReference type="SUPFAM" id="SSF159664">
    <property type="entry name" value="CobE/GbiG C-terminal domain-like"/>
    <property type="match status" value="1"/>
</dbReference>
<dbReference type="AlphaFoldDB" id="A0A7W6LIM5"/>
<evidence type="ECO:0000259" key="1">
    <source>
        <dbReference type="Pfam" id="PF01890"/>
    </source>
</evidence>
<dbReference type="RefSeq" id="WP_062556246.1">
    <property type="nucleotide sequence ID" value="NZ_CP049250.1"/>
</dbReference>
<accession>A0A7W6LIM5</accession>
<dbReference type="Proteomes" id="UP000519897">
    <property type="component" value="Unassembled WGS sequence"/>
</dbReference>
<organism evidence="2 3">
    <name type="scientific">Rhizobium rhizoryzae</name>
    <dbReference type="NCBI Taxonomy" id="451876"/>
    <lineage>
        <taxon>Bacteria</taxon>
        <taxon>Pseudomonadati</taxon>
        <taxon>Pseudomonadota</taxon>
        <taxon>Alphaproteobacteria</taxon>
        <taxon>Hyphomicrobiales</taxon>
        <taxon>Rhizobiaceae</taxon>
        <taxon>Rhizobium/Agrobacterium group</taxon>
        <taxon>Rhizobium</taxon>
    </lineage>
</organism>
<dbReference type="Gene3D" id="3.30.420.180">
    <property type="entry name" value="CobE/GbiG C-terminal domain"/>
    <property type="match status" value="1"/>
</dbReference>
<name>A0A7W6LIM5_9HYPH</name>
<keyword evidence="2" id="KW-0378">Hydrolase</keyword>
<proteinExistence type="predicted"/>